<keyword evidence="2" id="KW-1003">Cell membrane</keyword>
<feature type="transmembrane region" description="Helical" evidence="8">
    <location>
        <begin position="453"/>
        <end position="473"/>
    </location>
</feature>
<keyword evidence="10" id="KW-1185">Reference proteome</keyword>
<feature type="transmembrane region" description="Helical" evidence="8">
    <location>
        <begin position="311"/>
        <end position="334"/>
    </location>
</feature>
<dbReference type="EMBL" id="JAHCQH010000017">
    <property type="protein sequence ID" value="MBS9477841.1"/>
    <property type="molecule type" value="Genomic_DNA"/>
</dbReference>
<name>A0ABS5RAB2_9HYPH</name>
<evidence type="ECO:0000256" key="4">
    <source>
        <dbReference type="ARBA" id="ARBA00022679"/>
    </source>
</evidence>
<dbReference type="RefSeq" id="WP_213755692.1">
    <property type="nucleotide sequence ID" value="NZ_JAHCQH010000017.1"/>
</dbReference>
<gene>
    <name evidence="9" type="ORF">KIP89_12075</name>
</gene>
<dbReference type="PANTHER" id="PTHR33908:SF3">
    <property type="entry name" value="UNDECAPRENYL PHOSPHATE-ALPHA-4-AMINO-4-DEOXY-L-ARABINOSE ARABINOSYL TRANSFERASE"/>
    <property type="match status" value="1"/>
</dbReference>
<feature type="transmembrane region" description="Helical" evidence="8">
    <location>
        <begin position="394"/>
        <end position="419"/>
    </location>
</feature>
<feature type="transmembrane region" description="Helical" evidence="8">
    <location>
        <begin position="153"/>
        <end position="170"/>
    </location>
</feature>
<accession>A0ABS5RAB2</accession>
<keyword evidence="3" id="KW-0328">Glycosyltransferase</keyword>
<dbReference type="Proteomes" id="UP001166585">
    <property type="component" value="Unassembled WGS sequence"/>
</dbReference>
<evidence type="ECO:0000256" key="1">
    <source>
        <dbReference type="ARBA" id="ARBA00004651"/>
    </source>
</evidence>
<comment type="caution">
    <text evidence="9">The sequence shown here is derived from an EMBL/GenBank/DDBJ whole genome shotgun (WGS) entry which is preliminary data.</text>
</comment>
<protein>
    <submittedName>
        <fullName evidence="9">Glycosyl transferase</fullName>
    </submittedName>
</protein>
<evidence type="ECO:0000313" key="9">
    <source>
        <dbReference type="EMBL" id="MBS9477841.1"/>
    </source>
</evidence>
<feature type="transmembrane region" description="Helical" evidence="8">
    <location>
        <begin position="365"/>
        <end position="382"/>
    </location>
</feature>
<comment type="subcellular location">
    <subcellularLocation>
        <location evidence="1">Cell membrane</location>
        <topology evidence="1">Multi-pass membrane protein</topology>
    </subcellularLocation>
</comment>
<dbReference type="GO" id="GO:0016740">
    <property type="term" value="F:transferase activity"/>
    <property type="evidence" value="ECO:0007669"/>
    <property type="project" value="UniProtKB-KW"/>
</dbReference>
<evidence type="ECO:0000256" key="2">
    <source>
        <dbReference type="ARBA" id="ARBA00022475"/>
    </source>
</evidence>
<evidence type="ECO:0000256" key="5">
    <source>
        <dbReference type="ARBA" id="ARBA00022692"/>
    </source>
</evidence>
<feature type="transmembrane region" description="Helical" evidence="8">
    <location>
        <begin position="341"/>
        <end position="359"/>
    </location>
</feature>
<feature type="transmembrane region" description="Helical" evidence="8">
    <location>
        <begin position="256"/>
        <end position="276"/>
    </location>
</feature>
<feature type="transmembrane region" description="Helical" evidence="8">
    <location>
        <begin position="215"/>
        <end position="244"/>
    </location>
</feature>
<sequence>MKPVSLQDDSSKTALSLRGLRLASRIVMLVDWASRSNRRCSLILVLLCCIAFLPGFFSIPVLDRDEARFALVTRQMVETGQLAEVRIGSEGAHTRPLGWHWLQAGLVASVDAIGMDRADRTIWLYRLPSLFAAIAAVLLTFWAALAFTGRRAALFAAILLAGSASVGVAARLAMPDALMLAAAAAMIGSLARLYLPERAGEHATLLPSDATRALVLLFWGAIAAALFMRGLLALFYPLLALCSLMAVDRSLRPLRATAPVVGVALCGVVGLLWYLLRHFGMDDRDAVAAGRALMGRLGPSFSGAGGPPGTLLVTFWGMFWPGAPLAALAVPLLWKARRQRAVQFLLAWVIPAWIVLELIPTKFPAHLLPLFPAVAIAVGLALERGALALSDARLVRLVWLWPVIGAAIAVFALLGLAIFDRTTSLLAWPLLLLGFFALVTAAAAFREYGAEKASLLAVVGMLISGFGVMQLLLPQMRSLWVSPRVVEAVGRENCPAGSGPLVLGAAGYDEPSLAFLLPGSIRLMDGAAAADFLREGGCHIVLIERRQEVRFVRRAEALGLRFERTADIGGVAYADGRGVRLSLYRRVGG</sequence>
<evidence type="ECO:0000256" key="3">
    <source>
        <dbReference type="ARBA" id="ARBA00022676"/>
    </source>
</evidence>
<evidence type="ECO:0000313" key="10">
    <source>
        <dbReference type="Proteomes" id="UP001166585"/>
    </source>
</evidence>
<reference evidence="9" key="1">
    <citation type="submission" date="2021-05" db="EMBL/GenBank/DDBJ databases">
        <authorList>
            <person name="Sun Q."/>
            <person name="Inoue M."/>
        </authorList>
    </citation>
    <scope>NUCLEOTIDE SEQUENCE</scope>
    <source>
        <strain evidence="9">VKM B-3255</strain>
    </source>
</reference>
<feature type="transmembrane region" description="Helical" evidence="8">
    <location>
        <begin position="127"/>
        <end position="147"/>
    </location>
</feature>
<feature type="transmembrane region" description="Helical" evidence="8">
    <location>
        <begin position="42"/>
        <end position="62"/>
    </location>
</feature>
<feature type="transmembrane region" description="Helical" evidence="8">
    <location>
        <begin position="425"/>
        <end position="446"/>
    </location>
</feature>
<keyword evidence="5 8" id="KW-0812">Transmembrane</keyword>
<dbReference type="PANTHER" id="PTHR33908">
    <property type="entry name" value="MANNOSYLTRANSFERASE YKCB-RELATED"/>
    <property type="match status" value="1"/>
</dbReference>
<keyword evidence="7 8" id="KW-0472">Membrane</keyword>
<evidence type="ECO:0000256" key="6">
    <source>
        <dbReference type="ARBA" id="ARBA00022989"/>
    </source>
</evidence>
<proteinExistence type="predicted"/>
<organism evidence="9 10">
    <name type="scientific">Ancylobacter radicis</name>
    <dbReference type="NCBI Taxonomy" id="2836179"/>
    <lineage>
        <taxon>Bacteria</taxon>
        <taxon>Pseudomonadati</taxon>
        <taxon>Pseudomonadota</taxon>
        <taxon>Alphaproteobacteria</taxon>
        <taxon>Hyphomicrobiales</taxon>
        <taxon>Xanthobacteraceae</taxon>
        <taxon>Ancylobacter</taxon>
    </lineage>
</organism>
<dbReference type="InterPro" id="IPR050297">
    <property type="entry name" value="LipidA_mod_glycosyltrf_83"/>
</dbReference>
<evidence type="ECO:0000256" key="7">
    <source>
        <dbReference type="ARBA" id="ARBA00023136"/>
    </source>
</evidence>
<keyword evidence="4 9" id="KW-0808">Transferase</keyword>
<keyword evidence="6 8" id="KW-1133">Transmembrane helix</keyword>
<evidence type="ECO:0000256" key="8">
    <source>
        <dbReference type="SAM" id="Phobius"/>
    </source>
</evidence>